<gene>
    <name evidence="3" type="ORF">FA02_0335</name>
</gene>
<dbReference type="EMBL" id="KJ947870">
    <property type="protein sequence ID" value="AJW30601.1"/>
    <property type="molecule type" value="Genomic_DNA"/>
</dbReference>
<proteinExistence type="predicted"/>
<dbReference type="AlphaFoldDB" id="A0A0D5A340"/>
<protein>
    <submittedName>
        <fullName evidence="3">RNA metabolism-related protein</fullName>
    </submittedName>
</protein>
<evidence type="ECO:0000256" key="1">
    <source>
        <dbReference type="SAM" id="MobiDB-lite"/>
    </source>
</evidence>
<name>A0A0D5A340_PROMR</name>
<feature type="region of interest" description="Disordered" evidence="1">
    <location>
        <begin position="241"/>
        <end position="260"/>
    </location>
</feature>
<evidence type="ECO:0000259" key="2">
    <source>
        <dbReference type="Pfam" id="PF05239"/>
    </source>
</evidence>
<sequence>MAVPKKLLLSDLLKHNVRCDSGIDHGPVITPWMHPPVHRILGFITRPSNLRLEREVWRLDQLKGINQQEVYVKGSCSVSDEQTLDRFPTLMNANVFNKSGQKIGLIADFLFEPKNGNIQYYLVSRSNPLIPGTSRWLLSIAQIIDKQPGSISCDIETFEDLPIQKASLKEEFLSKSRKWKAQFQDLTYNASDKLEGWIDDQISESDSDSVDDSYQTLNDDPSYDDWIDNLYIDSSEEFNRMNKSKKNTNSTNERDLDPWI</sequence>
<dbReference type="InterPro" id="IPR027275">
    <property type="entry name" value="PRC-brl_dom"/>
</dbReference>
<organism evidence="3">
    <name type="scientific">Prochlorococcus marinus str. P0902-H212</name>
    <dbReference type="NCBI Taxonomy" id="1620696"/>
    <lineage>
        <taxon>Bacteria</taxon>
        <taxon>Bacillati</taxon>
        <taxon>Cyanobacteriota</taxon>
        <taxon>Cyanophyceae</taxon>
        <taxon>Synechococcales</taxon>
        <taxon>Prochlorococcaceae</taxon>
        <taxon>Prochlorococcus</taxon>
    </lineage>
</organism>
<dbReference type="SUPFAM" id="SSF50346">
    <property type="entry name" value="PRC-barrel domain"/>
    <property type="match status" value="1"/>
</dbReference>
<accession>A0A0D5A340</accession>
<dbReference type="InterPro" id="IPR011033">
    <property type="entry name" value="PRC_barrel-like_sf"/>
</dbReference>
<dbReference type="Pfam" id="PF05239">
    <property type="entry name" value="PRC"/>
    <property type="match status" value="1"/>
</dbReference>
<evidence type="ECO:0000313" key="3">
    <source>
        <dbReference type="EMBL" id="AJW30601.1"/>
    </source>
</evidence>
<feature type="domain" description="PRC-barrel" evidence="2">
    <location>
        <begin position="89"/>
        <end position="149"/>
    </location>
</feature>
<reference evidence="3" key="1">
    <citation type="submission" date="2014-06" db="EMBL/GenBank/DDBJ databases">
        <authorList>
            <person name="Berube P.M."/>
        </authorList>
    </citation>
    <scope>NUCLEOTIDE SEQUENCE</scope>
    <source>
        <strain evidence="3">P0902-H212</strain>
    </source>
</reference>
<dbReference type="Gene3D" id="2.30.30.240">
    <property type="entry name" value="PRC-barrel domain"/>
    <property type="match status" value="1"/>
</dbReference>